<evidence type="ECO:0000256" key="1">
    <source>
        <dbReference type="ARBA" id="ARBA00023157"/>
    </source>
</evidence>
<reference evidence="4 5" key="1">
    <citation type="journal article" date="2024" name="Genome Biol. Evol.">
        <title>Chromosome-level genome assembly of the viviparous eelpout Zoarces viviparus.</title>
        <authorList>
            <person name="Fuhrmann N."/>
            <person name="Brasseur M.V."/>
            <person name="Bakowski C.E."/>
            <person name="Podsiadlowski L."/>
            <person name="Prost S."/>
            <person name="Krehenwinkel H."/>
            <person name="Mayer C."/>
        </authorList>
    </citation>
    <scope>NUCLEOTIDE SEQUENCE [LARGE SCALE GENOMIC DNA]</scope>
    <source>
        <strain evidence="4">NO-MEL_2022_Ind0_liver</strain>
    </source>
</reference>
<dbReference type="InterPro" id="IPR018378">
    <property type="entry name" value="C-type_lectin_CS"/>
</dbReference>
<evidence type="ECO:0000313" key="4">
    <source>
        <dbReference type="EMBL" id="KAK9529821.1"/>
    </source>
</evidence>
<keyword evidence="5" id="KW-1185">Reference proteome</keyword>
<dbReference type="PANTHER" id="PTHR45784:SF3">
    <property type="entry name" value="C-TYPE LECTIN DOMAIN FAMILY 4 MEMBER K-LIKE-RELATED"/>
    <property type="match status" value="1"/>
</dbReference>
<keyword evidence="2" id="KW-0732">Signal</keyword>
<dbReference type="Gene3D" id="3.10.100.10">
    <property type="entry name" value="Mannose-Binding Protein A, subunit A"/>
    <property type="match status" value="2"/>
</dbReference>
<evidence type="ECO:0000259" key="3">
    <source>
        <dbReference type="PROSITE" id="PS50041"/>
    </source>
</evidence>
<evidence type="ECO:0000313" key="5">
    <source>
        <dbReference type="Proteomes" id="UP001488805"/>
    </source>
</evidence>
<dbReference type="InterPro" id="IPR016187">
    <property type="entry name" value="CTDL_fold"/>
</dbReference>
<feature type="chain" id="PRO_5043654286" description="C-type lectin domain-containing protein" evidence="2">
    <location>
        <begin position="21"/>
        <end position="320"/>
    </location>
</feature>
<gene>
    <name evidence="4" type="ORF">VZT92_013891</name>
</gene>
<dbReference type="PROSITE" id="PS50041">
    <property type="entry name" value="C_TYPE_LECTIN_2"/>
    <property type="match status" value="2"/>
</dbReference>
<keyword evidence="1" id="KW-1015">Disulfide bond</keyword>
<dbReference type="EMBL" id="JBCEZU010000111">
    <property type="protein sequence ID" value="KAK9529821.1"/>
    <property type="molecule type" value="Genomic_DNA"/>
</dbReference>
<dbReference type="InterPro" id="IPR016186">
    <property type="entry name" value="C-type_lectin-like/link_sf"/>
</dbReference>
<organism evidence="4 5">
    <name type="scientific">Zoarces viviparus</name>
    <name type="common">Viviparous eelpout</name>
    <name type="synonym">Blennius viviparus</name>
    <dbReference type="NCBI Taxonomy" id="48416"/>
    <lineage>
        <taxon>Eukaryota</taxon>
        <taxon>Metazoa</taxon>
        <taxon>Chordata</taxon>
        <taxon>Craniata</taxon>
        <taxon>Vertebrata</taxon>
        <taxon>Euteleostomi</taxon>
        <taxon>Actinopterygii</taxon>
        <taxon>Neopterygii</taxon>
        <taxon>Teleostei</taxon>
        <taxon>Neoteleostei</taxon>
        <taxon>Acanthomorphata</taxon>
        <taxon>Eupercaria</taxon>
        <taxon>Perciformes</taxon>
        <taxon>Cottioidei</taxon>
        <taxon>Zoarcales</taxon>
        <taxon>Zoarcidae</taxon>
        <taxon>Zoarcinae</taxon>
        <taxon>Zoarces</taxon>
    </lineage>
</organism>
<proteinExistence type="predicted"/>
<dbReference type="SUPFAM" id="SSF56436">
    <property type="entry name" value="C-type lectin-like"/>
    <property type="match status" value="2"/>
</dbReference>
<dbReference type="Proteomes" id="UP001488805">
    <property type="component" value="Unassembled WGS sequence"/>
</dbReference>
<dbReference type="PROSITE" id="PS00615">
    <property type="entry name" value="C_TYPE_LECTIN_1"/>
    <property type="match status" value="2"/>
</dbReference>
<dbReference type="SMART" id="SM00034">
    <property type="entry name" value="CLECT"/>
    <property type="match status" value="2"/>
</dbReference>
<dbReference type="PANTHER" id="PTHR45784">
    <property type="entry name" value="C-TYPE LECTIN DOMAIN FAMILY 20 MEMBER A-RELATED"/>
    <property type="match status" value="1"/>
</dbReference>
<feature type="domain" description="C-type lectin" evidence="3">
    <location>
        <begin position="25"/>
        <end position="136"/>
    </location>
</feature>
<feature type="domain" description="C-type lectin" evidence="3">
    <location>
        <begin position="144"/>
        <end position="249"/>
    </location>
</feature>
<protein>
    <recommendedName>
        <fullName evidence="3">C-type lectin domain-containing protein</fullName>
    </recommendedName>
</protein>
<dbReference type="AlphaFoldDB" id="A0AAW1F4M2"/>
<dbReference type="Pfam" id="PF00059">
    <property type="entry name" value="Lectin_C"/>
    <property type="match status" value="2"/>
</dbReference>
<name>A0AAW1F4M2_ZOAVI</name>
<sequence>MKKTLLFVLTLSALSARTTSVVRKYHYVEILTTLTDAQSYCREKFTDLATVENQSDNDRLLSVWQGLGNSAWIGLYDDKMKGWKWALGNADLNNEFTSWTLDGPDNKDDNEICTSMESDGLWHDSPCTSTRPAVCYHEKGPSHYILVNIQMTWHDARTYCRSTYTDLASVRNQSESNHISSLLSTFTWIGLHRKTWAYWFDQTPRTFTNWNENQPYSRADTVKSCVAVQKNTGMWLDVGCGNNNYIICQKVYSRQQQTFKLRFQSEADLTDPALQQQMLEQLHAKLEKQGLSDFKLRWTVTDGQAFHKEQKKKKDEGSCG</sequence>
<dbReference type="InterPro" id="IPR001304">
    <property type="entry name" value="C-type_lectin-like"/>
</dbReference>
<evidence type="ECO:0000256" key="2">
    <source>
        <dbReference type="SAM" id="SignalP"/>
    </source>
</evidence>
<feature type="signal peptide" evidence="2">
    <location>
        <begin position="1"/>
        <end position="20"/>
    </location>
</feature>
<accession>A0AAW1F4M2</accession>
<comment type="caution">
    <text evidence="4">The sequence shown here is derived from an EMBL/GenBank/DDBJ whole genome shotgun (WGS) entry which is preliminary data.</text>
</comment>